<evidence type="ECO:0000313" key="2">
    <source>
        <dbReference type="EMBL" id="SUZ63687.1"/>
    </source>
</evidence>
<name>A0A381PBK0_9ZZZZ</name>
<dbReference type="Pfam" id="PF07386">
    <property type="entry name" value="DUF1499"/>
    <property type="match status" value="1"/>
</dbReference>
<keyword evidence="1" id="KW-0812">Transmembrane</keyword>
<protein>
    <recommendedName>
        <fullName evidence="3">DUF1499 domain-containing protein</fullName>
    </recommendedName>
</protein>
<dbReference type="EMBL" id="UINC01000922">
    <property type="protein sequence ID" value="SUZ63687.1"/>
    <property type="molecule type" value="Genomic_DNA"/>
</dbReference>
<evidence type="ECO:0008006" key="3">
    <source>
        <dbReference type="Google" id="ProtNLM"/>
    </source>
</evidence>
<evidence type="ECO:0000256" key="1">
    <source>
        <dbReference type="SAM" id="Phobius"/>
    </source>
</evidence>
<reference evidence="2" key="1">
    <citation type="submission" date="2018-05" db="EMBL/GenBank/DDBJ databases">
        <authorList>
            <person name="Lanie J.A."/>
            <person name="Ng W.-L."/>
            <person name="Kazmierczak K.M."/>
            <person name="Andrzejewski T.M."/>
            <person name="Davidsen T.M."/>
            <person name="Wayne K.J."/>
            <person name="Tettelin H."/>
            <person name="Glass J.I."/>
            <person name="Rusch D."/>
            <person name="Podicherti R."/>
            <person name="Tsui H.-C.T."/>
            <person name="Winkler M.E."/>
        </authorList>
    </citation>
    <scope>NUCLEOTIDE SEQUENCE</scope>
</reference>
<feature type="transmembrane region" description="Helical" evidence="1">
    <location>
        <begin position="76"/>
        <end position="95"/>
    </location>
</feature>
<gene>
    <name evidence="2" type="ORF">METZ01_LOCUS16541</name>
</gene>
<keyword evidence="1" id="KW-1133">Transmembrane helix</keyword>
<dbReference type="AlphaFoldDB" id="A0A381PBK0"/>
<proteinExistence type="predicted"/>
<feature type="transmembrane region" description="Helical" evidence="1">
    <location>
        <begin position="38"/>
        <end position="64"/>
    </location>
</feature>
<accession>A0A381PBK0</accession>
<sequence>MFMSSRASRFVFAGACVAVLMLLVGALGSRYGLWPFLVGFYFLFAGILVALICAIWGIAALVFLRGKGRIEARAPFVYGTILSALVLAIMFVQFLDASRLPAIHDISTDSVDPPEFDRLIAVRGTTSNDLTYTDAERQQQAMAYPEIKTMRTRRDLSESFDRVLVVAKTLGWEIVNSDRRSGIVESTATTFWFGFKDDVVIRIREENGGTLIDLRSVSRVGMSDLGANAERIARFLAEFGR</sequence>
<organism evidence="2">
    <name type="scientific">marine metagenome</name>
    <dbReference type="NCBI Taxonomy" id="408172"/>
    <lineage>
        <taxon>unclassified sequences</taxon>
        <taxon>metagenomes</taxon>
        <taxon>ecological metagenomes</taxon>
    </lineage>
</organism>
<keyword evidence="1" id="KW-0472">Membrane</keyword>
<dbReference type="InterPro" id="IPR010865">
    <property type="entry name" value="DUF1499"/>
</dbReference>